<evidence type="ECO:0000313" key="3">
    <source>
        <dbReference type="Proteomes" id="UP001610104"/>
    </source>
</evidence>
<reference evidence="2 3" key="1">
    <citation type="submission" date="2024-02" db="EMBL/GenBank/DDBJ databases">
        <title>A Gaetbulibacter species isolated from tidal flats and genomic insights of their niches.</title>
        <authorList>
            <person name="Ye Y."/>
        </authorList>
    </citation>
    <scope>NUCLEOTIDE SEQUENCE [LARGE SCALE GENOMIC DNA]</scope>
    <source>
        <strain evidence="2 3">KEM-8</strain>
    </source>
</reference>
<dbReference type="SUPFAM" id="SSF63829">
    <property type="entry name" value="Calcium-dependent phosphotriesterase"/>
    <property type="match status" value="1"/>
</dbReference>
<dbReference type="RefSeq" id="WP_395438951.1">
    <property type="nucleotide sequence ID" value="NZ_JBAWKC010000004.1"/>
</dbReference>
<dbReference type="InterPro" id="IPR000601">
    <property type="entry name" value="PKD_dom"/>
</dbReference>
<dbReference type="InterPro" id="IPR022409">
    <property type="entry name" value="PKD/Chitinase_dom"/>
</dbReference>
<gene>
    <name evidence="2" type="ORF">V8G56_13335</name>
</gene>
<evidence type="ECO:0000313" key="2">
    <source>
        <dbReference type="EMBL" id="MFH6769730.1"/>
    </source>
</evidence>
<dbReference type="Gene3D" id="2.60.40.740">
    <property type="match status" value="2"/>
</dbReference>
<dbReference type="PROSITE" id="PS50093">
    <property type="entry name" value="PKD"/>
    <property type="match status" value="1"/>
</dbReference>
<dbReference type="InterPro" id="IPR037701">
    <property type="entry name" value="Pom152"/>
</dbReference>
<dbReference type="Gene3D" id="2.60.40.10">
    <property type="entry name" value="Immunoglobulins"/>
    <property type="match status" value="1"/>
</dbReference>
<keyword evidence="3" id="KW-1185">Reference proteome</keyword>
<dbReference type="InterPro" id="IPR035986">
    <property type="entry name" value="PKD_dom_sf"/>
</dbReference>
<feature type="domain" description="PKD" evidence="1">
    <location>
        <begin position="901"/>
        <end position="946"/>
    </location>
</feature>
<accession>A0ABW7MSX9</accession>
<dbReference type="Gene3D" id="2.120.10.30">
    <property type="entry name" value="TolB, C-terminal domain"/>
    <property type="match status" value="2"/>
</dbReference>
<dbReference type="Pfam" id="PF18911">
    <property type="entry name" value="PKD_4"/>
    <property type="match status" value="1"/>
</dbReference>
<protein>
    <submittedName>
        <fullName evidence="2">PKD domain-containing protein</fullName>
    </submittedName>
</protein>
<dbReference type="InterPro" id="IPR013783">
    <property type="entry name" value="Ig-like_fold"/>
</dbReference>
<dbReference type="InterPro" id="IPR056541">
    <property type="entry name" value="Ig-like_POM152"/>
</dbReference>
<dbReference type="InterPro" id="IPR011042">
    <property type="entry name" value="6-blade_b-propeller_TolB-like"/>
</dbReference>
<dbReference type="PANTHER" id="PTHR28206">
    <property type="entry name" value="NUCLEOPORIN POM152"/>
    <property type="match status" value="1"/>
</dbReference>
<organism evidence="2 3">
    <name type="scientific">Gaetbulibacter aquiaggeris</name>
    <dbReference type="NCBI Taxonomy" id="1735373"/>
    <lineage>
        <taxon>Bacteria</taxon>
        <taxon>Pseudomonadati</taxon>
        <taxon>Bacteroidota</taxon>
        <taxon>Flavobacteriia</taxon>
        <taxon>Flavobacteriales</taxon>
        <taxon>Flavobacteriaceae</taxon>
        <taxon>Gaetbulibacter</taxon>
    </lineage>
</organism>
<name>A0ABW7MSX9_9FLAO</name>
<dbReference type="EMBL" id="JBAWKC010000004">
    <property type="protein sequence ID" value="MFH6769730.1"/>
    <property type="molecule type" value="Genomic_DNA"/>
</dbReference>
<evidence type="ECO:0000259" key="1">
    <source>
        <dbReference type="PROSITE" id="PS50093"/>
    </source>
</evidence>
<comment type="caution">
    <text evidence="2">The sequence shown here is derived from an EMBL/GenBank/DDBJ whole genome shotgun (WGS) entry which is preliminary data.</text>
</comment>
<dbReference type="PANTHER" id="PTHR28206:SF1">
    <property type="entry name" value="NUCLEOPORIN POM152"/>
    <property type="match status" value="1"/>
</dbReference>
<dbReference type="Pfam" id="PF24312">
    <property type="entry name" value="Ig-like_POM152"/>
    <property type="match status" value="2"/>
</dbReference>
<dbReference type="CDD" id="cd00146">
    <property type="entry name" value="PKD"/>
    <property type="match status" value="1"/>
</dbReference>
<dbReference type="CDD" id="cd05819">
    <property type="entry name" value="NHL"/>
    <property type="match status" value="1"/>
</dbReference>
<proteinExistence type="predicted"/>
<sequence length="1042" mass="112117">MFTSLKHILFFNLIVFSVISVHSQNTTSDYTSSQLISYGLDAPGRMAIDSNDYIYVLDADKKSIVIYDGSGVYKRQIITDFNPISIAVNKNKQLFVGDEITGNIYLVNTDGSKTLFHSGTKLPNSMVFGFKNILYVTDSEAKEVLGLDVSGNNVLQFSDPNFTFPTGIAFDEKNNRLVVSEHGGIGPETNTYCNQNGGWAVRNYGPNTSIYAFDLNGTLLNQFGCFGMYDGQNHRIQGVSVGPCGNIYAVDPYLARISVYDEFGNFLTHVGQSGNGSGEFNLPIDLLFSSDHRLIVSSMDKASLDIFEIAMPIPSAIIKTTDITTCSASVELEVQFTGTAPWTFTYTLDGLNPTQITTSDNPYMLTASAGFYEITALTDGNLNTTTCFNGGAMVTSSMQPTATVSNTTLDKCTDDGSGIDITFTGIPPYKFTYTINDKNPIEVTTTKQVYTLIPKTSGLYKITSISNDACGGIVNNGIVDVVVNPLPTAEITNGNVRITIPEGGSTELTIALTGTGPWTFVYVIDEKNSTTITTDQSPYMLTASLEGTYEVVQITDAYCTSDISKGYPEVVFGTISEPAVATMETSTINICEGNAATIPIHFTGTAPWIFSYTIDGTPAGEITTSETTYQLMTSTPGVYQLSSVIDALNIPGIFSGSAVVIENPLPMIDLATSYILCEGDSVVLNPGSFESYLWNDNSTNQTLTVYSSGLYSVMVTDINGCTNTTNVEVIVNPLPVLNLGPDIIICEGDSVALNPGNFVSYLWNNGSTNQTLTAYSSGLYSVMVTDENGCTNTASVEVIVNPLPVLDLGPDIVICEGDSAYILDAGLFDSYLWSDGSTGRTLGISSAGIYGVTVTNASGCSTSDFVSVSISTLPDAYFYVNFNTLEVQFVNNSLNADSHYWDFGDGTSSTEENPIHNYASKGTYTVTYTALSNYCGSSVFTETVNVGGKSTSEIIDIYPNPSTGSFTILISPNEPLLGTINILINSTSGQYLYSGTYNPNMVTSYNGNYYIDVNIAQFTKGIYIVYIDAGNFVGQDKLILKD</sequence>
<dbReference type="SMART" id="SM00089">
    <property type="entry name" value="PKD"/>
    <property type="match status" value="3"/>
</dbReference>
<dbReference type="Proteomes" id="UP001610104">
    <property type="component" value="Unassembled WGS sequence"/>
</dbReference>
<dbReference type="SUPFAM" id="SSF49299">
    <property type="entry name" value="PKD domain"/>
    <property type="match status" value="2"/>
</dbReference>